<evidence type="ECO:0000256" key="1">
    <source>
        <dbReference type="ARBA" id="ARBA00010876"/>
    </source>
</evidence>
<organism evidence="5 6">
    <name type="scientific">Prosthecobacter dejongeii</name>
    <dbReference type="NCBI Taxonomy" id="48465"/>
    <lineage>
        <taxon>Bacteria</taxon>
        <taxon>Pseudomonadati</taxon>
        <taxon>Verrucomicrobiota</taxon>
        <taxon>Verrucomicrobiia</taxon>
        <taxon>Verrucomicrobiales</taxon>
        <taxon>Verrucomicrobiaceae</taxon>
        <taxon>Prosthecobacter</taxon>
    </lineage>
</organism>
<protein>
    <recommendedName>
        <fullName evidence="2">tRNA uridine(34) hydroxylase</fullName>
        <ecNumber evidence="2">1.14.-.-</ecNumber>
    </recommendedName>
    <alternativeName>
        <fullName evidence="2">tRNA hydroxylation protein O</fullName>
    </alternativeName>
</protein>
<proteinExistence type="inferred from homology"/>
<keyword evidence="6" id="KW-1185">Reference proteome</keyword>
<dbReference type="InterPro" id="IPR006224">
    <property type="entry name" value="PsdUridine_synth_RluA-like_CS"/>
</dbReference>
<dbReference type="PROSITE" id="PS01129">
    <property type="entry name" value="PSI_RLU"/>
    <property type="match status" value="1"/>
</dbReference>
<dbReference type="EC" id="1.14.-.-" evidence="2"/>
<name>A0A7W8DSC6_9BACT</name>
<dbReference type="GO" id="GO:0016705">
    <property type="term" value="F:oxidoreductase activity, acting on paired donors, with incorporation or reduction of molecular oxygen"/>
    <property type="evidence" value="ECO:0007669"/>
    <property type="project" value="UniProtKB-UniRule"/>
</dbReference>
<comment type="caution">
    <text evidence="5">The sequence shown here is derived from an EMBL/GenBank/DDBJ whole genome shotgun (WGS) entry which is preliminary data.</text>
</comment>
<dbReference type="InterPro" id="IPR020936">
    <property type="entry name" value="TrhO"/>
</dbReference>
<dbReference type="CDD" id="cd02869">
    <property type="entry name" value="PseudoU_synth_RluA_like"/>
    <property type="match status" value="1"/>
</dbReference>
<sequence length="600" mass="67293">MPETAPSPLITNIAAYQFATLTDLKSLRERLVAQCKAWGLKGTILLSTEGINLFIAGLRPQIDLLLAELRALPGLESLTPKFSESADQPFRRMLVRIKKEIIAFGVEGIEPAKYTSPRIEAKTLKQWLDEGRPITLLDTRNDYEVKLGTFKNAHIIGVDSFRDFPEAVRRLPEELKQQPIVTFCTGGIRCEKAAPFMEREGFQQVWQLEGGILKYFEEVGAAHYDGECFVFDQRVGVDPALSETESTQCFVCQSPLTEEDQKDSRFVEHVSCPYCYKTTEQQMQENIAARHAAIRGATTPLPGSVPYDHEQPLNVPEACDGRTLLETLTTVLPHVPLAELQSRFENKRILNQDHQPVPPHHIVRAGERYLRLLPAMVEPTVNADIRLLHEDEAIIVLEKPAPLPMHAGGRFNRNTLQYILHQVYQPQKPRPCHRLDANTTGLVIVARTRHFAGNIQTQFAQGKVAKTYLARVHGHPTADSFHSEAPISDVPGALGSRDVDEDQGRSARTEFRVLRREADGSSLIEARPITGRTNQIRIHLWQLGHSIIGDPVYLPGQAVGDTQTLDTESDPLCLHAWKVTFTHPLTKQSAHFETTRPAWA</sequence>
<reference evidence="5 6" key="1">
    <citation type="submission" date="2020-08" db="EMBL/GenBank/DDBJ databases">
        <title>Genomic Encyclopedia of Type Strains, Phase IV (KMG-IV): sequencing the most valuable type-strain genomes for metagenomic binning, comparative biology and taxonomic classification.</title>
        <authorList>
            <person name="Goeker M."/>
        </authorList>
    </citation>
    <scope>NUCLEOTIDE SEQUENCE [LARGE SCALE GENOMIC DNA]</scope>
    <source>
        <strain evidence="5 6">DSM 12251</strain>
    </source>
</reference>
<evidence type="ECO:0000256" key="2">
    <source>
        <dbReference type="HAMAP-Rule" id="MF_00469"/>
    </source>
</evidence>
<comment type="similarity">
    <text evidence="1">Belongs to the pseudouridine synthase RluA family.</text>
</comment>
<evidence type="ECO:0000313" key="5">
    <source>
        <dbReference type="EMBL" id="MBB5040518.1"/>
    </source>
</evidence>
<dbReference type="InterPro" id="IPR006145">
    <property type="entry name" value="PsdUridine_synth_RsuA/RluA"/>
</dbReference>
<dbReference type="Pfam" id="PF17773">
    <property type="entry name" value="UPF0176_N"/>
    <property type="match status" value="1"/>
</dbReference>
<dbReference type="RefSeq" id="WP_184213156.1">
    <property type="nucleotide sequence ID" value="NZ_JACHIF010000014.1"/>
</dbReference>
<dbReference type="EMBL" id="JACHIF010000014">
    <property type="protein sequence ID" value="MBB5040518.1"/>
    <property type="molecule type" value="Genomic_DNA"/>
</dbReference>
<dbReference type="SMART" id="SM00450">
    <property type="entry name" value="RHOD"/>
    <property type="match status" value="1"/>
</dbReference>
<comment type="catalytic activity">
    <reaction evidence="2">
        <text>uridine(34) in tRNA + AH2 + O2 = 5-hydroxyuridine(34) in tRNA + A + H2O</text>
        <dbReference type="Rhea" id="RHEA:64224"/>
        <dbReference type="Rhea" id="RHEA-COMP:11727"/>
        <dbReference type="Rhea" id="RHEA-COMP:13381"/>
        <dbReference type="ChEBI" id="CHEBI:13193"/>
        <dbReference type="ChEBI" id="CHEBI:15377"/>
        <dbReference type="ChEBI" id="CHEBI:15379"/>
        <dbReference type="ChEBI" id="CHEBI:17499"/>
        <dbReference type="ChEBI" id="CHEBI:65315"/>
        <dbReference type="ChEBI" id="CHEBI:136877"/>
    </reaction>
</comment>
<dbReference type="Gene3D" id="3.30.2350.10">
    <property type="entry name" value="Pseudouridine synthase"/>
    <property type="match status" value="1"/>
</dbReference>
<dbReference type="GO" id="GO:0003723">
    <property type="term" value="F:RNA binding"/>
    <property type="evidence" value="ECO:0007669"/>
    <property type="project" value="InterPro"/>
</dbReference>
<dbReference type="Pfam" id="PF00581">
    <property type="entry name" value="Rhodanese"/>
    <property type="match status" value="1"/>
</dbReference>
<gene>
    <name evidence="2" type="primary">trhO</name>
    <name evidence="5" type="ORF">HNQ64_004804</name>
</gene>
<dbReference type="Gene3D" id="3.40.250.10">
    <property type="entry name" value="Rhodanese-like domain"/>
    <property type="match status" value="1"/>
</dbReference>
<dbReference type="GO" id="GO:0009982">
    <property type="term" value="F:pseudouridine synthase activity"/>
    <property type="evidence" value="ECO:0007669"/>
    <property type="project" value="InterPro"/>
</dbReference>
<dbReference type="InterPro" id="IPR020103">
    <property type="entry name" value="PsdUridine_synth_cat_dom_sf"/>
</dbReference>
<dbReference type="InterPro" id="IPR040503">
    <property type="entry name" value="TRHO_N"/>
</dbReference>
<dbReference type="PANTHER" id="PTHR43268:SF3">
    <property type="entry name" value="RHODANESE-LIKE DOMAIN-CONTAINING PROTEIN 7-RELATED"/>
    <property type="match status" value="1"/>
</dbReference>
<keyword evidence="2" id="KW-0819">tRNA processing</keyword>
<dbReference type="NCBIfam" id="TIGR00005">
    <property type="entry name" value="rluA_subfam"/>
    <property type="match status" value="1"/>
</dbReference>
<dbReference type="InterPro" id="IPR006225">
    <property type="entry name" value="PsdUridine_synth_RluC/D"/>
</dbReference>
<evidence type="ECO:0000313" key="6">
    <source>
        <dbReference type="Proteomes" id="UP000534294"/>
    </source>
</evidence>
<keyword evidence="2" id="KW-0560">Oxidoreductase</keyword>
<dbReference type="AlphaFoldDB" id="A0A7W8DSC6"/>
<feature type="active site" evidence="3">
    <location>
        <position position="436"/>
    </location>
</feature>
<evidence type="ECO:0000256" key="3">
    <source>
        <dbReference type="PIRSR" id="PIRSR606225-1"/>
    </source>
</evidence>
<dbReference type="SUPFAM" id="SSF52821">
    <property type="entry name" value="Rhodanese/Cell cycle control phosphatase"/>
    <property type="match status" value="1"/>
</dbReference>
<evidence type="ECO:0000259" key="4">
    <source>
        <dbReference type="PROSITE" id="PS50206"/>
    </source>
</evidence>
<dbReference type="InterPro" id="IPR001763">
    <property type="entry name" value="Rhodanese-like_dom"/>
</dbReference>
<comment type="similarity">
    <text evidence="2">Belongs to the TrhO family.</text>
</comment>
<feature type="domain" description="Rhodanese" evidence="4">
    <location>
        <begin position="130"/>
        <end position="224"/>
    </location>
</feature>
<dbReference type="InterPro" id="IPR036873">
    <property type="entry name" value="Rhodanese-like_dom_sf"/>
</dbReference>
<dbReference type="GO" id="GO:0006400">
    <property type="term" value="P:tRNA modification"/>
    <property type="evidence" value="ECO:0007669"/>
    <property type="project" value="UniProtKB-UniRule"/>
</dbReference>
<dbReference type="NCBIfam" id="NF003703">
    <property type="entry name" value="PRK05320.1"/>
    <property type="match status" value="1"/>
</dbReference>
<dbReference type="CDD" id="cd01518">
    <property type="entry name" value="RHOD_YceA"/>
    <property type="match status" value="1"/>
</dbReference>
<dbReference type="Pfam" id="PF00849">
    <property type="entry name" value="PseudoU_synth_2"/>
    <property type="match status" value="1"/>
</dbReference>
<dbReference type="Proteomes" id="UP000534294">
    <property type="component" value="Unassembled WGS sequence"/>
</dbReference>
<dbReference type="SUPFAM" id="SSF55120">
    <property type="entry name" value="Pseudouridine synthase"/>
    <property type="match status" value="1"/>
</dbReference>
<comment type="function">
    <text evidence="2">Catalyzes oxygen-dependent 5-hydroxyuridine (ho5U) modification at position 34 in tRNAs.</text>
</comment>
<accession>A0A7W8DSC6</accession>
<dbReference type="Gene3D" id="3.30.70.100">
    <property type="match status" value="1"/>
</dbReference>
<dbReference type="GO" id="GO:0140098">
    <property type="term" value="F:catalytic activity, acting on RNA"/>
    <property type="evidence" value="ECO:0007669"/>
    <property type="project" value="UniProtKB-ARBA"/>
</dbReference>
<dbReference type="PROSITE" id="PS50206">
    <property type="entry name" value="RHODANESE_3"/>
    <property type="match status" value="1"/>
</dbReference>
<dbReference type="GO" id="GO:0001522">
    <property type="term" value="P:pseudouridine synthesis"/>
    <property type="evidence" value="ECO:0007669"/>
    <property type="project" value="InterPro"/>
</dbReference>
<dbReference type="HAMAP" id="MF_00469">
    <property type="entry name" value="TrhO"/>
    <property type="match status" value="1"/>
</dbReference>
<dbReference type="PANTHER" id="PTHR43268">
    <property type="entry name" value="THIOSULFATE SULFURTRANSFERASE/RHODANESE-LIKE DOMAIN-CONTAINING PROTEIN 2"/>
    <property type="match status" value="1"/>
</dbReference>